<accession>A0AAW1T3J4</accession>
<feature type="compositionally biased region" description="Low complexity" evidence="1">
    <location>
        <begin position="823"/>
        <end position="844"/>
    </location>
</feature>
<feature type="domain" description="J" evidence="2">
    <location>
        <begin position="102"/>
        <end position="165"/>
    </location>
</feature>
<reference evidence="3 4" key="1">
    <citation type="journal article" date="2024" name="Nat. Commun.">
        <title>Phylogenomics reveals the evolutionary origins of lichenization in chlorophyte algae.</title>
        <authorList>
            <person name="Puginier C."/>
            <person name="Libourel C."/>
            <person name="Otte J."/>
            <person name="Skaloud P."/>
            <person name="Haon M."/>
            <person name="Grisel S."/>
            <person name="Petersen M."/>
            <person name="Berrin J.G."/>
            <person name="Delaux P.M."/>
            <person name="Dal Grande F."/>
            <person name="Keller J."/>
        </authorList>
    </citation>
    <scope>NUCLEOTIDE SEQUENCE [LARGE SCALE GENOMIC DNA]</scope>
    <source>
        <strain evidence="3 4">SAG 2523</strain>
    </source>
</reference>
<evidence type="ECO:0000313" key="3">
    <source>
        <dbReference type="EMBL" id="KAK9863289.1"/>
    </source>
</evidence>
<feature type="region of interest" description="Disordered" evidence="1">
    <location>
        <begin position="182"/>
        <end position="373"/>
    </location>
</feature>
<dbReference type="Pfam" id="PF00226">
    <property type="entry name" value="DnaJ"/>
    <property type="match status" value="1"/>
</dbReference>
<protein>
    <recommendedName>
        <fullName evidence="2">J domain-containing protein</fullName>
    </recommendedName>
</protein>
<feature type="region of interest" description="Disordered" evidence="1">
    <location>
        <begin position="678"/>
        <end position="725"/>
    </location>
</feature>
<feature type="compositionally biased region" description="Polar residues" evidence="1">
    <location>
        <begin position="709"/>
        <end position="723"/>
    </location>
</feature>
<feature type="region of interest" description="Disordered" evidence="1">
    <location>
        <begin position="482"/>
        <end position="614"/>
    </location>
</feature>
<feature type="compositionally biased region" description="Pro residues" evidence="1">
    <location>
        <begin position="812"/>
        <end position="822"/>
    </location>
</feature>
<organism evidence="3 4">
    <name type="scientific">Apatococcus fuscideae</name>
    <dbReference type="NCBI Taxonomy" id="2026836"/>
    <lineage>
        <taxon>Eukaryota</taxon>
        <taxon>Viridiplantae</taxon>
        <taxon>Chlorophyta</taxon>
        <taxon>core chlorophytes</taxon>
        <taxon>Trebouxiophyceae</taxon>
        <taxon>Chlorellales</taxon>
        <taxon>Chlorellaceae</taxon>
        <taxon>Apatococcus</taxon>
    </lineage>
</organism>
<dbReference type="PANTHER" id="PTHR43096:SF58">
    <property type="entry name" value="CHAPERONE DNAJ-DOMAIN SUPERFAMILY PROTEIN"/>
    <property type="match status" value="1"/>
</dbReference>
<feature type="region of interest" description="Disordered" evidence="1">
    <location>
        <begin position="799"/>
        <end position="844"/>
    </location>
</feature>
<dbReference type="InterPro" id="IPR001623">
    <property type="entry name" value="DnaJ_domain"/>
</dbReference>
<feature type="compositionally biased region" description="Basic and acidic residues" evidence="1">
    <location>
        <begin position="516"/>
        <end position="525"/>
    </location>
</feature>
<evidence type="ECO:0000313" key="4">
    <source>
        <dbReference type="Proteomes" id="UP001485043"/>
    </source>
</evidence>
<feature type="region of interest" description="Disordered" evidence="1">
    <location>
        <begin position="439"/>
        <end position="458"/>
    </location>
</feature>
<comment type="caution">
    <text evidence="3">The sequence shown here is derived from an EMBL/GenBank/DDBJ whole genome shotgun (WGS) entry which is preliminary data.</text>
</comment>
<dbReference type="SMART" id="SM00271">
    <property type="entry name" value="DnaJ"/>
    <property type="match status" value="1"/>
</dbReference>
<feature type="compositionally biased region" description="Basic and acidic residues" evidence="1">
    <location>
        <begin position="590"/>
        <end position="606"/>
    </location>
</feature>
<dbReference type="InterPro" id="IPR036869">
    <property type="entry name" value="J_dom_sf"/>
</dbReference>
<dbReference type="GO" id="GO:0051082">
    <property type="term" value="F:unfolded protein binding"/>
    <property type="evidence" value="ECO:0007669"/>
    <property type="project" value="TreeGrafter"/>
</dbReference>
<gene>
    <name evidence="3" type="ORF">WJX84_005088</name>
</gene>
<name>A0AAW1T3J4_9CHLO</name>
<keyword evidence="4" id="KW-1185">Reference proteome</keyword>
<dbReference type="Gene3D" id="1.10.287.110">
    <property type="entry name" value="DnaJ domain"/>
    <property type="match status" value="1"/>
</dbReference>
<dbReference type="CDD" id="cd06257">
    <property type="entry name" value="DnaJ"/>
    <property type="match status" value="1"/>
</dbReference>
<dbReference type="Proteomes" id="UP001485043">
    <property type="component" value="Unassembled WGS sequence"/>
</dbReference>
<dbReference type="GO" id="GO:0005737">
    <property type="term" value="C:cytoplasm"/>
    <property type="evidence" value="ECO:0007669"/>
    <property type="project" value="TreeGrafter"/>
</dbReference>
<dbReference type="GO" id="GO:0042026">
    <property type="term" value="P:protein refolding"/>
    <property type="evidence" value="ECO:0007669"/>
    <property type="project" value="TreeGrafter"/>
</dbReference>
<dbReference type="AlphaFoldDB" id="A0AAW1T3J4"/>
<dbReference type="PRINTS" id="PR00625">
    <property type="entry name" value="JDOMAIN"/>
</dbReference>
<evidence type="ECO:0000259" key="2">
    <source>
        <dbReference type="PROSITE" id="PS50076"/>
    </source>
</evidence>
<sequence>MAFMAFDTPSGGPLTTRCWEWSGQTMGSWQERRRCTELSSAERWKLLQGLFRAETLYHPVDCMNSHALLHSPSGFFARARFVQAALPRDSGSQRGRACCALNPWRTLDVEEGASPKEIKRAYRKLALRHHPDVHGNTEEFLDIQHAYQTLIDRARGKDSGHARQGGWNFHDWYWQFRQDRTWGGKKSKQQGHKPNRTSGPTEAELAAQLAGLRQRSWSRSAQHLRHDTPASSPAPASTPPAYNDSTESPFAAGSTWPAPALQHVRAAADGSRPVQTSAPQKMEAPTDKHWTRSAAEQTSSSRDVSHPMPAPGGRASHDASQHAGVVDQEDQAERAGTTAWPVAHGPSSDWSSRRQAHHSHQNPPEPLGWSATHRDSGIYSPDLYALVPATLKRHGSGRVGLLALLLIYPEHCLRAAPYATGLLAVARLGRRSLGTARASLARADSQSSSIQPVEGVEAKRAQQQEQLRLQLEAFVLNSRRHSRRYTSQREDPLATADALQGSSVHSLDAGDLQTSDGRRSPEPHRPPHHTSPTPHAGGLAAGMQPSPQRHRSSSRPGSRPQSERRRRSGHHTRPEAPPAGAQQQGGKIEGFTDRQERRVSSRDHVGPEPQQVAAHVAAHVQHPLRHATSAPQPVSPVSAPTDIVEAVQELPAQLASPIVVEGPDAGQGRLVPWEDSARELDSHGGGAAIPYSKLSPAENASPQHGKPQHFTSQRAFTSGSRANAAQDRDFTAATIDSTVNAKAQAEFVEAARRAKALQTRQRLKSTGSASLAEGGAEALKLLDARRDKRVDPRERTLLWLQSIEPHEEEPAPKSPTPVPSPPSSIATGTTATAVTGPARAVRGE</sequence>
<dbReference type="PANTHER" id="PTHR43096">
    <property type="entry name" value="DNAJ HOMOLOG 1, MITOCHONDRIAL-RELATED"/>
    <property type="match status" value="1"/>
</dbReference>
<proteinExistence type="predicted"/>
<feature type="compositionally biased region" description="Basic residues" evidence="1">
    <location>
        <begin position="183"/>
        <end position="195"/>
    </location>
</feature>
<dbReference type="EMBL" id="JALJOV010000492">
    <property type="protein sequence ID" value="KAK9863289.1"/>
    <property type="molecule type" value="Genomic_DNA"/>
</dbReference>
<dbReference type="PROSITE" id="PS50076">
    <property type="entry name" value="DNAJ_2"/>
    <property type="match status" value="1"/>
</dbReference>
<evidence type="ECO:0000256" key="1">
    <source>
        <dbReference type="SAM" id="MobiDB-lite"/>
    </source>
</evidence>
<dbReference type="SUPFAM" id="SSF46565">
    <property type="entry name" value="Chaperone J-domain"/>
    <property type="match status" value="1"/>
</dbReference>
<feature type="compositionally biased region" description="Low complexity" evidence="1">
    <location>
        <begin position="229"/>
        <end position="241"/>
    </location>
</feature>